<feature type="signal peptide" evidence="12">
    <location>
        <begin position="1"/>
        <end position="21"/>
    </location>
</feature>
<keyword evidence="16" id="KW-1185">Reference proteome</keyword>
<dbReference type="InterPro" id="IPR023996">
    <property type="entry name" value="TonB-dep_OMP_SusC/RagA"/>
</dbReference>
<dbReference type="Pfam" id="PF00593">
    <property type="entry name" value="TonB_dep_Rec_b-barrel"/>
    <property type="match status" value="1"/>
</dbReference>
<evidence type="ECO:0000256" key="11">
    <source>
        <dbReference type="RuleBase" id="RU003357"/>
    </source>
</evidence>
<dbReference type="Pfam" id="PF07715">
    <property type="entry name" value="Plug"/>
    <property type="match status" value="1"/>
</dbReference>
<dbReference type="RefSeq" id="WP_165271300.1">
    <property type="nucleotide sequence ID" value="NZ_JAALLS010000032.1"/>
</dbReference>
<comment type="subcellular location">
    <subcellularLocation>
        <location evidence="1 10">Cell outer membrane</location>
        <topology evidence="1 10">Multi-pass membrane protein</topology>
    </subcellularLocation>
</comment>
<dbReference type="Gene3D" id="2.60.40.1120">
    <property type="entry name" value="Carboxypeptidase-like, regulatory domain"/>
    <property type="match status" value="1"/>
</dbReference>
<reference evidence="15 16" key="1">
    <citation type="submission" date="2020-02" db="EMBL/GenBank/DDBJ databases">
        <title>Aliifodinibius halophilus 2W32, complete genome.</title>
        <authorList>
            <person name="Li Y."/>
            <person name="Wu S."/>
        </authorList>
    </citation>
    <scope>NUCLEOTIDE SEQUENCE [LARGE SCALE GENOMIC DNA]</scope>
    <source>
        <strain evidence="15 16">2W32</strain>
    </source>
</reference>
<keyword evidence="4 10" id="KW-0812">Transmembrane</keyword>
<keyword evidence="8" id="KW-0675">Receptor</keyword>
<dbReference type="NCBIfam" id="TIGR04056">
    <property type="entry name" value="OMP_RagA_SusC"/>
    <property type="match status" value="1"/>
</dbReference>
<evidence type="ECO:0000313" key="16">
    <source>
        <dbReference type="Proteomes" id="UP000479132"/>
    </source>
</evidence>
<feature type="domain" description="TonB-dependent receptor-like beta-barrel" evidence="13">
    <location>
        <begin position="468"/>
        <end position="951"/>
    </location>
</feature>
<evidence type="ECO:0000256" key="9">
    <source>
        <dbReference type="ARBA" id="ARBA00023237"/>
    </source>
</evidence>
<dbReference type="GO" id="GO:0015344">
    <property type="term" value="F:siderophore uptake transmembrane transporter activity"/>
    <property type="evidence" value="ECO:0007669"/>
    <property type="project" value="TreeGrafter"/>
</dbReference>
<dbReference type="EMBL" id="JAALLS010000032">
    <property type="protein sequence ID" value="NGP90071.1"/>
    <property type="molecule type" value="Genomic_DNA"/>
</dbReference>
<accession>A0A6M1TDI1</accession>
<feature type="chain" id="PRO_5027042115" evidence="12">
    <location>
        <begin position="22"/>
        <end position="1097"/>
    </location>
</feature>
<dbReference type="InterPro" id="IPR012910">
    <property type="entry name" value="Plug_dom"/>
</dbReference>
<dbReference type="InterPro" id="IPR000531">
    <property type="entry name" value="Beta-barrel_TonB"/>
</dbReference>
<evidence type="ECO:0000256" key="10">
    <source>
        <dbReference type="PROSITE-ProRule" id="PRU01360"/>
    </source>
</evidence>
<dbReference type="Gene3D" id="2.40.170.20">
    <property type="entry name" value="TonB-dependent receptor, beta-barrel domain"/>
    <property type="match status" value="1"/>
</dbReference>
<dbReference type="SUPFAM" id="SSF56935">
    <property type="entry name" value="Porins"/>
    <property type="match status" value="1"/>
</dbReference>
<dbReference type="GO" id="GO:0044718">
    <property type="term" value="P:siderophore transmembrane transport"/>
    <property type="evidence" value="ECO:0007669"/>
    <property type="project" value="TreeGrafter"/>
</dbReference>
<evidence type="ECO:0000256" key="6">
    <source>
        <dbReference type="ARBA" id="ARBA00023077"/>
    </source>
</evidence>
<dbReference type="InterPro" id="IPR039426">
    <property type="entry name" value="TonB-dep_rcpt-like"/>
</dbReference>
<dbReference type="PANTHER" id="PTHR30069:SF29">
    <property type="entry name" value="HEMOGLOBIN AND HEMOGLOBIN-HAPTOGLOBIN-BINDING PROTEIN 1-RELATED"/>
    <property type="match status" value="1"/>
</dbReference>
<evidence type="ECO:0000256" key="2">
    <source>
        <dbReference type="ARBA" id="ARBA00022448"/>
    </source>
</evidence>
<proteinExistence type="inferred from homology"/>
<dbReference type="Pfam" id="PF13715">
    <property type="entry name" value="CarbopepD_reg_2"/>
    <property type="match status" value="1"/>
</dbReference>
<evidence type="ECO:0000256" key="8">
    <source>
        <dbReference type="ARBA" id="ARBA00023170"/>
    </source>
</evidence>
<keyword evidence="7 10" id="KW-0472">Membrane</keyword>
<evidence type="ECO:0000313" key="15">
    <source>
        <dbReference type="EMBL" id="NGP90071.1"/>
    </source>
</evidence>
<sequence length="1097" mass="119286">MLRKLLSTATFVLFAVSFAFAQSGSVTGVVTDASTGETLPGVNIVIQELQQGTPTGANGEFTLDDVPAGTYTLTASFVGFKEYSQQIQVGSDELELQIKLESAVTGLDDVVVTAFGIKREKKAVGYGVSEISGEDLQRQTNTDISRALSGKLPGVNISSAGGVSGSGSDINIRGFSSISGSNNPLIVVDGVKFDGGNNTTSDWFDGGGQQTNPSRLLDIDPSNVADVSVLKGLSATVLYGEEGRNGVILITTNSGSFDEGGDSGFEVTINQSVYAKQISSRPDYQNKYGGGFDQNFGWFFSNWGPRFSATDSTLFGDNFRGYADDGTVLIEHPLVQNDAQAEAFPEYKDKDYRYEAKPDPMESFFRTGLTSTTSFNVRGGNEVARVNVNYGRTGEEGFTPNNNVTRNNFSAGLNYKISDKLSSQTSFNLSLTDVKTPPISSGSGSGSYSTASVFGDVFYTPRSIDMFAFPYQNPATNGSAYYRSGNDIPNPRWTANEVQYLNGTNRVFGKTELNYEVMEGLQVVYRLGYDSYTETQEFKQNPGITADADPTFIDGFYQTVNIDKSSWDHYLNVLLDYQLTEAISLNGTLGAQYNVESYQQHGVESQNMLIYDLFEHPNFTSHSTNNTFGGQYQYEQKTQTAGVFANLIFGYEDWAYLTLSGRNDWFSTLEPEHNSLFYPSAKLSYIVSDHLDITGDVLTFLKVFGGIGTSAGSPDPYSTRSVLSSNARDFFDSSGNVITTNATSDFLGNPDLKPELHKEYEVGIDTRFLNGRIGLTAQAYLKTTKDLITQAPIDPATGYTSTNINIGEVENKGLEISLNGTPVQGEFQWNINANWATNISEVTELGGGLDRINVAGFTDRGNFAVPGEPFLVMMGSTIERVTEEMKKNQSEFSDVEVGTPIVGSSGNYLVNDSELNVIGNPNPDWTSSITNTLNYKNLSFSFQVDYQQGGDMFSTWISTLLARGLTTDTGIDRNNTFILPGVNQNGEKNSTMISPSGVFFDNFGFGSDELRVYDMTHVRLANVSLTYDLPVSLISNTPFKGISLSVTGDNLWMHAFNVPEGSGFDPNVNSIGGNSRGFEYLTGPAARTFGGKVTIQL</sequence>
<keyword evidence="2 10" id="KW-0813">Transport</keyword>
<dbReference type="AlphaFoldDB" id="A0A6M1TDI1"/>
<organism evidence="15 16">
    <name type="scientific">Fodinibius halophilus</name>
    <dbReference type="NCBI Taxonomy" id="1736908"/>
    <lineage>
        <taxon>Bacteria</taxon>
        <taxon>Pseudomonadati</taxon>
        <taxon>Balneolota</taxon>
        <taxon>Balneolia</taxon>
        <taxon>Balneolales</taxon>
        <taxon>Balneolaceae</taxon>
        <taxon>Fodinibius</taxon>
    </lineage>
</organism>
<evidence type="ECO:0000259" key="13">
    <source>
        <dbReference type="Pfam" id="PF00593"/>
    </source>
</evidence>
<dbReference type="PANTHER" id="PTHR30069">
    <property type="entry name" value="TONB-DEPENDENT OUTER MEMBRANE RECEPTOR"/>
    <property type="match status" value="1"/>
</dbReference>
<dbReference type="PROSITE" id="PS52016">
    <property type="entry name" value="TONB_DEPENDENT_REC_3"/>
    <property type="match status" value="1"/>
</dbReference>
<keyword evidence="3 10" id="KW-1134">Transmembrane beta strand</keyword>
<keyword evidence="9 10" id="KW-0998">Cell outer membrane</keyword>
<comment type="similarity">
    <text evidence="10 11">Belongs to the TonB-dependent receptor family.</text>
</comment>
<keyword evidence="6 11" id="KW-0798">TonB box</keyword>
<dbReference type="Proteomes" id="UP000479132">
    <property type="component" value="Unassembled WGS sequence"/>
</dbReference>
<evidence type="ECO:0000256" key="4">
    <source>
        <dbReference type="ARBA" id="ARBA00022692"/>
    </source>
</evidence>
<evidence type="ECO:0000256" key="3">
    <source>
        <dbReference type="ARBA" id="ARBA00022452"/>
    </source>
</evidence>
<evidence type="ECO:0000256" key="1">
    <source>
        <dbReference type="ARBA" id="ARBA00004571"/>
    </source>
</evidence>
<dbReference type="Gene3D" id="2.170.130.10">
    <property type="entry name" value="TonB-dependent receptor, plug domain"/>
    <property type="match status" value="1"/>
</dbReference>
<evidence type="ECO:0000256" key="12">
    <source>
        <dbReference type="SAM" id="SignalP"/>
    </source>
</evidence>
<evidence type="ECO:0000259" key="14">
    <source>
        <dbReference type="Pfam" id="PF07715"/>
    </source>
</evidence>
<keyword evidence="5 12" id="KW-0732">Signal</keyword>
<dbReference type="InterPro" id="IPR008969">
    <property type="entry name" value="CarboxyPept-like_regulatory"/>
</dbReference>
<evidence type="ECO:0000256" key="7">
    <source>
        <dbReference type="ARBA" id="ARBA00023136"/>
    </source>
</evidence>
<dbReference type="InterPro" id="IPR036942">
    <property type="entry name" value="Beta-barrel_TonB_sf"/>
</dbReference>
<feature type="domain" description="TonB-dependent receptor plug" evidence="14">
    <location>
        <begin position="122"/>
        <end position="247"/>
    </location>
</feature>
<protein>
    <submittedName>
        <fullName evidence="15">SusC/RagA family TonB-linked outer membrane protein</fullName>
    </submittedName>
</protein>
<gene>
    <name evidence="15" type="ORF">G3569_17065</name>
</gene>
<evidence type="ECO:0000256" key="5">
    <source>
        <dbReference type="ARBA" id="ARBA00022729"/>
    </source>
</evidence>
<dbReference type="SUPFAM" id="SSF49464">
    <property type="entry name" value="Carboxypeptidase regulatory domain-like"/>
    <property type="match status" value="1"/>
</dbReference>
<name>A0A6M1TDI1_9BACT</name>
<dbReference type="InterPro" id="IPR037066">
    <property type="entry name" value="Plug_dom_sf"/>
</dbReference>
<comment type="caution">
    <text evidence="15">The sequence shown here is derived from an EMBL/GenBank/DDBJ whole genome shotgun (WGS) entry which is preliminary data.</text>
</comment>
<dbReference type="GO" id="GO:0009279">
    <property type="term" value="C:cell outer membrane"/>
    <property type="evidence" value="ECO:0007669"/>
    <property type="project" value="UniProtKB-SubCell"/>
</dbReference>